<organism evidence="2 3">
    <name type="scientific">Phaeosphaeria nodorum (strain SN15 / ATCC MYA-4574 / FGSC 10173)</name>
    <name type="common">Glume blotch fungus</name>
    <name type="synonym">Parastagonospora nodorum</name>
    <dbReference type="NCBI Taxonomy" id="321614"/>
    <lineage>
        <taxon>Eukaryota</taxon>
        <taxon>Fungi</taxon>
        <taxon>Dikarya</taxon>
        <taxon>Ascomycota</taxon>
        <taxon>Pezizomycotina</taxon>
        <taxon>Dothideomycetes</taxon>
        <taxon>Pleosporomycetidae</taxon>
        <taxon>Pleosporales</taxon>
        <taxon>Pleosporineae</taxon>
        <taxon>Phaeosphaeriaceae</taxon>
        <taxon>Parastagonospora</taxon>
    </lineage>
</organism>
<dbReference type="AlphaFoldDB" id="Q0V370"/>
<evidence type="ECO:0000313" key="3">
    <source>
        <dbReference type="Proteomes" id="UP000001055"/>
    </source>
</evidence>
<reference evidence="3" key="1">
    <citation type="journal article" date="2007" name="Plant Cell">
        <title>Dothideomycete-plant interactions illuminated by genome sequencing and EST analysis of the wheat pathogen Stagonospora nodorum.</title>
        <authorList>
            <person name="Hane J.K."/>
            <person name="Lowe R.G."/>
            <person name="Solomon P.S."/>
            <person name="Tan K.C."/>
            <person name="Schoch C.L."/>
            <person name="Spatafora J.W."/>
            <person name="Crous P.W."/>
            <person name="Kodira C."/>
            <person name="Birren B.W."/>
            <person name="Galagan J.E."/>
            <person name="Torriani S.F."/>
            <person name="McDonald B.A."/>
            <person name="Oliver R.P."/>
        </authorList>
    </citation>
    <scope>NUCLEOTIDE SEQUENCE [LARGE SCALE GENOMIC DNA]</scope>
    <source>
        <strain evidence="3">SN15 / ATCC MYA-4574 / FGSC 10173</strain>
    </source>
</reference>
<sequence length="242" mass="27652">MNENSVAACGNSTRSSSSFEKTEIELLLKHCELEKAQKPKIWHTLWQRMRQRGAYSFIAFIFGLTMVVSIITNVYLFAKLSSTCIRQQIGADPSGWIQEEDMLSAKLAWKELLIGEAWLLATEEEIETYQLQPSPKAPVVPTREPKWFLQHQHFRALTGQKLVIPNEHFAHCIELLAQSIKCFGDLSTGQQDVHICKKASDLDVLFHDKKIVDENYAWNHSFPPGIEILRREQAAGYDIPIL</sequence>
<dbReference type="EMBL" id="CH445326">
    <property type="protein sequence ID" value="EAT91193.1"/>
    <property type="molecule type" value="Genomic_DNA"/>
</dbReference>
<keyword evidence="1" id="KW-1133">Transmembrane helix</keyword>
<evidence type="ECO:0000313" key="2">
    <source>
        <dbReference type="EMBL" id="EAT91193.1"/>
    </source>
</evidence>
<dbReference type="Proteomes" id="UP000001055">
    <property type="component" value="Unassembled WGS sequence"/>
</dbReference>
<protein>
    <submittedName>
        <fullName evidence="2">Uncharacterized protein</fullName>
    </submittedName>
</protein>
<dbReference type="GeneID" id="5969027"/>
<feature type="transmembrane region" description="Helical" evidence="1">
    <location>
        <begin position="54"/>
        <end position="78"/>
    </location>
</feature>
<proteinExistence type="predicted"/>
<keyword evidence="1" id="KW-0472">Membrane</keyword>
<dbReference type="InParanoid" id="Q0V370"/>
<dbReference type="RefSeq" id="XP_001792182.1">
    <property type="nucleotide sequence ID" value="XM_001792130.1"/>
</dbReference>
<evidence type="ECO:0000256" key="1">
    <source>
        <dbReference type="SAM" id="Phobius"/>
    </source>
</evidence>
<keyword evidence="1" id="KW-0812">Transmembrane</keyword>
<accession>Q0V370</accession>
<dbReference type="KEGG" id="pno:SNOG_01544"/>
<gene>
    <name evidence="2" type="ORF">SNOG_01544</name>
</gene>
<name>Q0V370_PHANO</name>